<evidence type="ECO:0000313" key="2">
    <source>
        <dbReference type="Proteomes" id="UP000230292"/>
    </source>
</evidence>
<organism evidence="1 2">
    <name type="scientific">Candidatus Kerfeldbacteria bacterium CG15_BIG_FIL_POST_REV_8_21_14_020_45_12</name>
    <dbReference type="NCBI Taxonomy" id="2014247"/>
    <lineage>
        <taxon>Bacteria</taxon>
        <taxon>Candidatus Kerfeldiibacteriota</taxon>
    </lineage>
</organism>
<gene>
    <name evidence="1" type="ORF">COW24_00700</name>
</gene>
<proteinExistence type="predicted"/>
<dbReference type="Proteomes" id="UP000230292">
    <property type="component" value="Unassembled WGS sequence"/>
</dbReference>
<sequence>MIKKSLPFECARCASHAPEEFFYFEPTDTWIIIFVEDRLIHVHFGKATASAEESTTETTFLHDHTTAWVQANHPGISFCGVIDVSRADDSELPSDEAVELYKKILSHEQNGITVFYGMTPSMRFFVGMLTHLIKDGKRIHLATTADEAEAEYKTWLAK</sequence>
<evidence type="ECO:0000313" key="1">
    <source>
        <dbReference type="EMBL" id="PIW37325.1"/>
    </source>
</evidence>
<name>A0A2M7H516_9BACT</name>
<dbReference type="AlphaFoldDB" id="A0A2M7H516"/>
<dbReference type="EMBL" id="PFGC01000010">
    <property type="protein sequence ID" value="PIW37325.1"/>
    <property type="molecule type" value="Genomic_DNA"/>
</dbReference>
<accession>A0A2M7H516</accession>
<reference evidence="1 2" key="1">
    <citation type="submission" date="2017-09" db="EMBL/GenBank/DDBJ databases">
        <title>Depth-based differentiation of microbial function through sediment-hosted aquifers and enrichment of novel symbionts in the deep terrestrial subsurface.</title>
        <authorList>
            <person name="Probst A.J."/>
            <person name="Ladd B."/>
            <person name="Jarett J.K."/>
            <person name="Geller-Mcgrath D.E."/>
            <person name="Sieber C.M."/>
            <person name="Emerson J.B."/>
            <person name="Anantharaman K."/>
            <person name="Thomas B.C."/>
            <person name="Malmstrom R."/>
            <person name="Stieglmeier M."/>
            <person name="Klingl A."/>
            <person name="Woyke T."/>
            <person name="Ryan C.M."/>
            <person name="Banfield J.F."/>
        </authorList>
    </citation>
    <scope>NUCLEOTIDE SEQUENCE [LARGE SCALE GENOMIC DNA]</scope>
    <source>
        <strain evidence="1">CG15_BIG_FIL_POST_REV_8_21_14_020_45_12</strain>
    </source>
</reference>
<comment type="caution">
    <text evidence="1">The sequence shown here is derived from an EMBL/GenBank/DDBJ whole genome shotgun (WGS) entry which is preliminary data.</text>
</comment>
<evidence type="ECO:0008006" key="3">
    <source>
        <dbReference type="Google" id="ProtNLM"/>
    </source>
</evidence>
<protein>
    <recommendedName>
        <fullName evidence="3">STAS/SEC14 domain-containing protein</fullName>
    </recommendedName>
</protein>